<accession>A0A3P1VBY8</accession>
<dbReference type="AlphaFoldDB" id="A0A3P1VBY8"/>
<keyword evidence="2" id="KW-1185">Reference proteome</keyword>
<proteinExistence type="predicted"/>
<dbReference type="EMBL" id="RQZA01000005">
    <property type="protein sequence ID" value="RRD31156.1"/>
    <property type="molecule type" value="Genomic_DNA"/>
</dbReference>
<sequence length="260" mass="30140">MKGKDTSVKQPKVSESFKKDVNKLSYDELKEKYKGLISSQNSYQGTGYGYVVRSPKQLLEDQFVMKRYRELKREADAKQAAHMAELYKYHYLNLYKHIQETGRRPDGTPATDLEKKIAPYVPLIPIIQAGVGAYTTRQFIKYESSLNSSQVNSQKSQSLENKYEPFVPDAKYSKKLPQNVSPGIKYLHKYDANGVIKQTKFYDDYGRQIGWVDYSDHGHPNNHSNPHWHQIIYNKDTPGTGYKIDYRFEKNIPYNFGGNQ</sequence>
<dbReference type="Proteomes" id="UP000281771">
    <property type="component" value="Unassembled WGS sequence"/>
</dbReference>
<protein>
    <submittedName>
        <fullName evidence="1">Uncharacterized protein</fullName>
    </submittedName>
</protein>
<comment type="caution">
    <text evidence="1">The sequence shown here is derived from an EMBL/GenBank/DDBJ whole genome shotgun (WGS) entry which is preliminary data.</text>
</comment>
<organism evidence="1 2">
    <name type="scientific">Streptococcus minor</name>
    <dbReference type="NCBI Taxonomy" id="229549"/>
    <lineage>
        <taxon>Bacteria</taxon>
        <taxon>Bacillati</taxon>
        <taxon>Bacillota</taxon>
        <taxon>Bacilli</taxon>
        <taxon>Lactobacillales</taxon>
        <taxon>Streptococcaceae</taxon>
        <taxon>Streptococcus</taxon>
    </lineage>
</organism>
<gene>
    <name evidence="1" type="ORF">EII38_06590</name>
</gene>
<dbReference type="RefSeq" id="WP_124777011.1">
    <property type="nucleotide sequence ID" value="NZ_RQZA01000005.1"/>
</dbReference>
<name>A0A3P1VBY8_9STRE</name>
<reference evidence="1 2" key="1">
    <citation type="submission" date="2018-11" db="EMBL/GenBank/DDBJ databases">
        <title>Genomes From Bacteria Associated with the Canine Oral Cavity: a Test Case for Automated Genome-Based Taxonomic Assignment.</title>
        <authorList>
            <person name="Coil D.A."/>
            <person name="Jospin G."/>
            <person name="Darling A.E."/>
            <person name="Wallis C."/>
            <person name="Davis I.J."/>
            <person name="Harris S."/>
            <person name="Eisen J.A."/>
            <person name="Holcombe L.J."/>
            <person name="O'Flynn C."/>
        </authorList>
    </citation>
    <scope>NUCLEOTIDE SEQUENCE [LARGE SCALE GENOMIC DNA]</scope>
    <source>
        <strain evidence="1 2">OH4621_COT-116</strain>
    </source>
</reference>
<evidence type="ECO:0000313" key="1">
    <source>
        <dbReference type="EMBL" id="RRD31156.1"/>
    </source>
</evidence>
<evidence type="ECO:0000313" key="2">
    <source>
        <dbReference type="Proteomes" id="UP000281771"/>
    </source>
</evidence>